<dbReference type="SMART" id="SM00255">
    <property type="entry name" value="TIR"/>
    <property type="match status" value="1"/>
</dbReference>
<dbReference type="SUPFAM" id="SSF52200">
    <property type="entry name" value="Toll/Interleukin receptor TIR domain"/>
    <property type="match status" value="1"/>
</dbReference>
<dbReference type="InterPro" id="IPR002182">
    <property type="entry name" value="NB-ARC"/>
</dbReference>
<dbReference type="FunFam" id="3.80.10.10:FF:000386">
    <property type="entry name" value="Disease resistance protein RPS4"/>
    <property type="match status" value="1"/>
</dbReference>
<accession>G7JUR1</accession>
<dbReference type="SUPFAM" id="SSF52540">
    <property type="entry name" value="P-loop containing nucleoside triphosphate hydrolases"/>
    <property type="match status" value="1"/>
</dbReference>
<reference evidence="8 10" key="2">
    <citation type="journal article" date="2014" name="BMC Genomics">
        <title>An improved genome release (version Mt4.0) for the model legume Medicago truncatula.</title>
        <authorList>
            <person name="Tang H."/>
            <person name="Krishnakumar V."/>
            <person name="Bidwell S."/>
            <person name="Rosen B."/>
            <person name="Chan A."/>
            <person name="Zhou S."/>
            <person name="Gentzbittel L."/>
            <person name="Childs K.L."/>
            <person name="Yandell M."/>
            <person name="Gundlach H."/>
            <person name="Mayer K.F."/>
            <person name="Schwartz D.C."/>
            <person name="Town C.D."/>
        </authorList>
    </citation>
    <scope>GENOME REANNOTATION</scope>
    <source>
        <strain evidence="9 10">cv. Jemalong A17</strain>
    </source>
</reference>
<dbReference type="PANTHER" id="PTHR11017:SF243">
    <property type="entry name" value="ADP-RIBOSYL CYCLASE_CYCLIC ADP-RIBOSE HYDROLASE"/>
    <property type="match status" value="1"/>
</dbReference>
<dbReference type="Pfam" id="PF20160">
    <property type="entry name" value="C-JID"/>
    <property type="match status" value="1"/>
</dbReference>
<evidence type="ECO:0000256" key="4">
    <source>
        <dbReference type="ARBA" id="ARBA00022801"/>
    </source>
</evidence>
<comment type="catalytic activity">
    <reaction evidence="6">
        <text>NAD(+) + H2O = ADP-D-ribose + nicotinamide + H(+)</text>
        <dbReference type="Rhea" id="RHEA:16301"/>
        <dbReference type="ChEBI" id="CHEBI:15377"/>
        <dbReference type="ChEBI" id="CHEBI:15378"/>
        <dbReference type="ChEBI" id="CHEBI:17154"/>
        <dbReference type="ChEBI" id="CHEBI:57540"/>
        <dbReference type="ChEBI" id="CHEBI:57967"/>
        <dbReference type="EC" id="3.2.2.6"/>
    </reaction>
    <physiologicalReaction direction="left-to-right" evidence="6">
        <dbReference type="Rhea" id="RHEA:16302"/>
    </physiologicalReaction>
</comment>
<dbReference type="InterPro" id="IPR045344">
    <property type="entry name" value="C-JID"/>
</dbReference>
<dbReference type="EnsemblPlants" id="AES88037">
    <property type="protein sequence ID" value="AES88037"/>
    <property type="gene ID" value="MTR_4g043630"/>
</dbReference>
<dbReference type="GO" id="GO:0061809">
    <property type="term" value="F:NAD+ nucleosidase activity, cyclic ADP-ribose generating"/>
    <property type="evidence" value="ECO:0007669"/>
    <property type="project" value="UniProtKB-EC"/>
</dbReference>
<dbReference type="EC" id="3.2.2.6" evidence="1"/>
<name>G7JUR1_MEDTR</name>
<dbReference type="PANTHER" id="PTHR11017">
    <property type="entry name" value="LEUCINE-RICH REPEAT-CONTAINING PROTEIN"/>
    <property type="match status" value="1"/>
</dbReference>
<dbReference type="InterPro" id="IPR058192">
    <property type="entry name" value="WHD_ROQ1-like"/>
</dbReference>
<dbReference type="InterPro" id="IPR042197">
    <property type="entry name" value="Apaf_helical"/>
</dbReference>
<dbReference type="PRINTS" id="PR00364">
    <property type="entry name" value="DISEASERSIST"/>
</dbReference>
<evidence type="ECO:0000313" key="8">
    <source>
        <dbReference type="EMBL" id="AES88037.1"/>
    </source>
</evidence>
<dbReference type="PROSITE" id="PS50104">
    <property type="entry name" value="TIR"/>
    <property type="match status" value="1"/>
</dbReference>
<dbReference type="InterPro" id="IPR044974">
    <property type="entry name" value="Disease_R_plants"/>
</dbReference>
<dbReference type="AlphaFoldDB" id="G7JUR1"/>
<evidence type="ECO:0000256" key="5">
    <source>
        <dbReference type="ARBA" id="ARBA00023027"/>
    </source>
</evidence>
<evidence type="ECO:0000256" key="6">
    <source>
        <dbReference type="ARBA" id="ARBA00047304"/>
    </source>
</evidence>
<dbReference type="GO" id="GO:0007165">
    <property type="term" value="P:signal transduction"/>
    <property type="evidence" value="ECO:0007669"/>
    <property type="project" value="InterPro"/>
</dbReference>
<dbReference type="Gene3D" id="3.40.50.300">
    <property type="entry name" value="P-loop containing nucleotide triphosphate hydrolases"/>
    <property type="match status" value="1"/>
</dbReference>
<dbReference type="Pfam" id="PF23282">
    <property type="entry name" value="WHD_ROQ1"/>
    <property type="match status" value="1"/>
</dbReference>
<dbReference type="GO" id="GO:0043531">
    <property type="term" value="F:ADP binding"/>
    <property type="evidence" value="ECO:0007669"/>
    <property type="project" value="InterPro"/>
</dbReference>
<dbReference type="Pfam" id="PF01582">
    <property type="entry name" value="TIR"/>
    <property type="match status" value="1"/>
</dbReference>
<protein>
    <recommendedName>
        <fullName evidence="1">ADP-ribosyl cyclase/cyclic ADP-ribose hydrolase</fullName>
        <ecNumber evidence="1">3.2.2.6</ecNumber>
    </recommendedName>
</protein>
<dbReference type="GO" id="GO:0006952">
    <property type="term" value="P:defense response"/>
    <property type="evidence" value="ECO:0007669"/>
    <property type="project" value="InterPro"/>
</dbReference>
<dbReference type="Gene3D" id="3.40.50.10140">
    <property type="entry name" value="Toll/interleukin-1 receptor homology (TIR) domain"/>
    <property type="match status" value="1"/>
</dbReference>
<dbReference type="PaxDb" id="3880-AES88037"/>
<gene>
    <name evidence="9" type="primary">11441373</name>
    <name evidence="8" type="ordered locus">MTR_4g043630</name>
</gene>
<evidence type="ECO:0000313" key="9">
    <source>
        <dbReference type="EnsemblPlants" id="AES88037"/>
    </source>
</evidence>
<dbReference type="InterPro" id="IPR027417">
    <property type="entry name" value="P-loop_NTPase"/>
</dbReference>
<dbReference type="Gene3D" id="1.10.8.430">
    <property type="entry name" value="Helical domain of apoptotic protease-activating factors"/>
    <property type="match status" value="1"/>
</dbReference>
<reference evidence="9" key="3">
    <citation type="submission" date="2015-04" db="UniProtKB">
        <authorList>
            <consortium name="EnsemblPlants"/>
        </authorList>
    </citation>
    <scope>IDENTIFICATION</scope>
    <source>
        <strain evidence="9">cv. Jemalong A17</strain>
    </source>
</reference>
<keyword evidence="3" id="KW-0677">Repeat</keyword>
<dbReference type="Gene3D" id="3.80.10.10">
    <property type="entry name" value="Ribonuclease Inhibitor"/>
    <property type="match status" value="2"/>
</dbReference>
<dbReference type="eggNOG" id="ENOG502SI7S">
    <property type="taxonomic scope" value="Eukaryota"/>
</dbReference>
<dbReference type="SUPFAM" id="SSF52058">
    <property type="entry name" value="L domain-like"/>
    <property type="match status" value="1"/>
</dbReference>
<sequence length="1264" mass="143201">MKEVEKEGSFCSQSKKNDVFISFRGEDTRSNFTSHLHAALCRTKVKTYIDYNLKKGDYISETLVKAIQDSYVSIVVFSENYASSTWCLDELTHMMKCLKNNQIVVVPVFYNVDPSHVRKQSGSYMVAFEKHVCNLNHFNKVNDWREALAQATSLAGWDSRKYMLESELVEDIVQDVLQKLHCKYPSESKGLVGIDKHYAHLESFMSIGSKEVGMIGMWGMGGIGKTTIAAAIFDLFSSQFEGCCFLENIGDESERHGLNFLHNKLLTMLLEEKENVHVGTVRIGFNYSKSRLSHKKVLIVLDDVRTIEQLDFLVGAHTCLGPGSRVIVTARDKHALIERAHEIYEVKPLNFHESLQLFSLSAFKKVCPDIGYQQLSESVVNYAGGIPLALKVLGSLFSYKSKEIWQSTMTKLKKIPCREIQNILRLSYDGLDDTEKEIFLDIACFLNGKDRQHVTRLLDACGFYAVPGLETLLEKALITFSNNNQVQMHALIQEMGREIVRQESTKDPGRRSRLYDHEEVYDVLKNNMGTSAIEGISLDVSQIKDMNLSSDIFVKMINLRFLKFYSRSGERCSVSLPAGLKSFSNKLRYLHWSAYPLKSLPSSFSPEKLVELYMPNSRVKRLWEGVQDLTNLKKMDLSCCENLIELPDFSMASNLQTVNLSRCVRLRHVHASILSLQKLVNLNLVWCKNLKSLLSNTPLNSLRILELYGCSSLKEFSVTSEEMTYLDLRCTAINELPPSVKYLGRLMNLELSSCVRLRNLPNEFSCLKSLGRLVLSDCTLLDTSNLHLLFDGLRSLGYLCLDNCCNLTELPHNISLLSSLYYLSLSGSNVKNIPKSIKHLSQLESLDLCKCMSIQYLPELPPSIEVLDVTNCTSLETVFTCPAIDELLQEHKVFISFKNCVELNEYSRNGIMLDAQVRLKEAAYVDVSAKIEGSESDPCFFFKSEATSSYHHPPTVICPGSRVPDWFHYRSTEASITIELSVSHSPQSNIFGFIFCLILPQSLPNEKNLNWKIGCECYMEGGENIRNTSMCSFATGLVSDHVYLWYDENFCFDMFNTTGKSRTNDDYSAYKPKLSFQFFVETEDKMNVVIKECGICQIYGSEYLSFVEQLGFELELGNQAKRCRDIYELESSETGTQVEGCFENEDEQKDTLHQTKKQKLEEALSRRVNANVGALNARGRMMSWSMIDIGVAVDSLGHQHNNGGVSVGVNRTRAFGMHQNSTQHVTIDETTMTVCVLYVLESCPMVQQLVCLSILVSCISQRFY</sequence>
<evidence type="ECO:0000256" key="3">
    <source>
        <dbReference type="ARBA" id="ARBA00022737"/>
    </source>
</evidence>
<keyword evidence="2" id="KW-0433">Leucine-rich repeat</keyword>
<dbReference type="FunFam" id="3.40.50.10140:FF:000007">
    <property type="entry name" value="Disease resistance protein (TIR-NBS-LRR class)"/>
    <property type="match status" value="1"/>
</dbReference>
<feature type="domain" description="TIR" evidence="7">
    <location>
        <begin position="15"/>
        <end position="180"/>
    </location>
</feature>
<dbReference type="Proteomes" id="UP000002051">
    <property type="component" value="Chromosome 4"/>
</dbReference>
<evidence type="ECO:0000313" key="10">
    <source>
        <dbReference type="Proteomes" id="UP000002051"/>
    </source>
</evidence>
<dbReference type="EMBL" id="CM001220">
    <property type="protein sequence ID" value="AES88037.1"/>
    <property type="molecule type" value="Genomic_DNA"/>
</dbReference>
<dbReference type="InterPro" id="IPR032675">
    <property type="entry name" value="LRR_dom_sf"/>
</dbReference>
<keyword evidence="4" id="KW-0378">Hydrolase</keyword>
<evidence type="ECO:0000256" key="2">
    <source>
        <dbReference type="ARBA" id="ARBA00022614"/>
    </source>
</evidence>
<organism evidence="8 10">
    <name type="scientific">Medicago truncatula</name>
    <name type="common">Barrel medic</name>
    <name type="synonym">Medicago tribuloides</name>
    <dbReference type="NCBI Taxonomy" id="3880"/>
    <lineage>
        <taxon>Eukaryota</taxon>
        <taxon>Viridiplantae</taxon>
        <taxon>Streptophyta</taxon>
        <taxon>Embryophyta</taxon>
        <taxon>Tracheophyta</taxon>
        <taxon>Spermatophyta</taxon>
        <taxon>Magnoliopsida</taxon>
        <taxon>eudicotyledons</taxon>
        <taxon>Gunneridae</taxon>
        <taxon>Pentapetalae</taxon>
        <taxon>rosids</taxon>
        <taxon>fabids</taxon>
        <taxon>Fabales</taxon>
        <taxon>Fabaceae</taxon>
        <taxon>Papilionoideae</taxon>
        <taxon>50 kb inversion clade</taxon>
        <taxon>NPAAA clade</taxon>
        <taxon>Hologalegina</taxon>
        <taxon>IRL clade</taxon>
        <taxon>Trifolieae</taxon>
        <taxon>Medicago</taxon>
    </lineage>
</organism>
<keyword evidence="5" id="KW-0520">NAD</keyword>
<dbReference type="OMA" id="NGLENHE"/>
<evidence type="ECO:0000259" key="7">
    <source>
        <dbReference type="PROSITE" id="PS50104"/>
    </source>
</evidence>
<reference evidence="8 10" key="1">
    <citation type="journal article" date="2011" name="Nature">
        <title>The Medicago genome provides insight into the evolution of rhizobial symbioses.</title>
        <authorList>
            <person name="Young N.D."/>
            <person name="Debelle F."/>
            <person name="Oldroyd G.E."/>
            <person name="Geurts R."/>
            <person name="Cannon S.B."/>
            <person name="Udvardi M.K."/>
            <person name="Benedito V.A."/>
            <person name="Mayer K.F."/>
            <person name="Gouzy J."/>
            <person name="Schoof H."/>
            <person name="Van de Peer Y."/>
            <person name="Proost S."/>
            <person name="Cook D.R."/>
            <person name="Meyers B.C."/>
            <person name="Spannagl M."/>
            <person name="Cheung F."/>
            <person name="De Mita S."/>
            <person name="Krishnakumar V."/>
            <person name="Gundlach H."/>
            <person name="Zhou S."/>
            <person name="Mudge J."/>
            <person name="Bharti A.K."/>
            <person name="Murray J.D."/>
            <person name="Naoumkina M.A."/>
            <person name="Rosen B."/>
            <person name="Silverstein K.A."/>
            <person name="Tang H."/>
            <person name="Rombauts S."/>
            <person name="Zhao P.X."/>
            <person name="Zhou P."/>
            <person name="Barbe V."/>
            <person name="Bardou P."/>
            <person name="Bechner M."/>
            <person name="Bellec A."/>
            <person name="Berger A."/>
            <person name="Berges H."/>
            <person name="Bidwell S."/>
            <person name="Bisseling T."/>
            <person name="Choisne N."/>
            <person name="Couloux A."/>
            <person name="Denny R."/>
            <person name="Deshpande S."/>
            <person name="Dai X."/>
            <person name="Doyle J.J."/>
            <person name="Dudez A.M."/>
            <person name="Farmer A.D."/>
            <person name="Fouteau S."/>
            <person name="Franken C."/>
            <person name="Gibelin C."/>
            <person name="Gish J."/>
            <person name="Goldstein S."/>
            <person name="Gonzalez A.J."/>
            <person name="Green P.J."/>
            <person name="Hallab A."/>
            <person name="Hartog M."/>
            <person name="Hua A."/>
            <person name="Humphray S.J."/>
            <person name="Jeong D.H."/>
            <person name="Jing Y."/>
            <person name="Jocker A."/>
            <person name="Kenton S.M."/>
            <person name="Kim D.J."/>
            <person name="Klee K."/>
            <person name="Lai H."/>
            <person name="Lang C."/>
            <person name="Lin S."/>
            <person name="Macmil S.L."/>
            <person name="Magdelenat G."/>
            <person name="Matthews L."/>
            <person name="McCorrison J."/>
            <person name="Monaghan E.L."/>
            <person name="Mun J.H."/>
            <person name="Najar F.Z."/>
            <person name="Nicholson C."/>
            <person name="Noirot C."/>
            <person name="O'Bleness M."/>
            <person name="Paule C.R."/>
            <person name="Poulain J."/>
            <person name="Prion F."/>
            <person name="Qin B."/>
            <person name="Qu C."/>
            <person name="Retzel E.F."/>
            <person name="Riddle C."/>
            <person name="Sallet E."/>
            <person name="Samain S."/>
            <person name="Samson N."/>
            <person name="Sanders I."/>
            <person name="Saurat O."/>
            <person name="Scarpelli C."/>
            <person name="Schiex T."/>
            <person name="Segurens B."/>
            <person name="Severin A.J."/>
            <person name="Sherrier D.J."/>
            <person name="Shi R."/>
            <person name="Sims S."/>
            <person name="Singer S.R."/>
            <person name="Sinharoy S."/>
            <person name="Sterck L."/>
            <person name="Viollet A."/>
            <person name="Wang B.B."/>
            <person name="Wang K."/>
            <person name="Wang M."/>
            <person name="Wang X."/>
            <person name="Warfsmann J."/>
            <person name="Weissenbach J."/>
            <person name="White D.D."/>
            <person name="White J.D."/>
            <person name="Wiley G.B."/>
            <person name="Wincker P."/>
            <person name="Xing Y."/>
            <person name="Yang L."/>
            <person name="Yao Z."/>
            <person name="Ying F."/>
            <person name="Zhai J."/>
            <person name="Zhou L."/>
            <person name="Zuber A."/>
            <person name="Denarie J."/>
            <person name="Dixon R.A."/>
            <person name="May G.D."/>
            <person name="Schwartz D.C."/>
            <person name="Rogers J."/>
            <person name="Quetier F."/>
            <person name="Town C.D."/>
            <person name="Roe B.A."/>
        </authorList>
    </citation>
    <scope>NUCLEOTIDE SEQUENCE [LARGE SCALE GENOMIC DNA]</scope>
    <source>
        <strain evidence="8">A17</strain>
        <strain evidence="9 10">cv. Jemalong A17</strain>
    </source>
</reference>
<evidence type="ECO:0000256" key="1">
    <source>
        <dbReference type="ARBA" id="ARBA00011982"/>
    </source>
</evidence>
<proteinExistence type="predicted"/>
<dbReference type="InterPro" id="IPR035897">
    <property type="entry name" value="Toll_tir_struct_dom_sf"/>
</dbReference>
<keyword evidence="10" id="KW-1185">Reference proteome</keyword>
<dbReference type="InterPro" id="IPR000157">
    <property type="entry name" value="TIR_dom"/>
</dbReference>
<dbReference type="Pfam" id="PF00931">
    <property type="entry name" value="NB-ARC"/>
    <property type="match status" value="1"/>
</dbReference>
<dbReference type="Pfam" id="PF23952">
    <property type="entry name" value="LRR_EndoS"/>
    <property type="match status" value="1"/>
</dbReference>